<reference evidence="1" key="1">
    <citation type="submission" date="2018-02" db="EMBL/GenBank/DDBJ databases">
        <title>Rhizophora mucronata_Transcriptome.</title>
        <authorList>
            <person name="Meera S.P."/>
            <person name="Sreeshan A."/>
            <person name="Augustine A."/>
        </authorList>
    </citation>
    <scope>NUCLEOTIDE SEQUENCE</scope>
    <source>
        <tissue evidence="1">Leaf</tissue>
    </source>
</reference>
<protein>
    <submittedName>
        <fullName evidence="1">Uncharacterized protein</fullName>
    </submittedName>
</protein>
<evidence type="ECO:0000313" key="1">
    <source>
        <dbReference type="EMBL" id="MBX73746.1"/>
    </source>
</evidence>
<proteinExistence type="predicted"/>
<sequence>MWMYRVLKSKPNEETCRKIAFQVEDYTYIYICVCVRELILFTITQPNRFS</sequence>
<name>A0A2P2R3B8_RHIMU</name>
<accession>A0A2P2R3B8</accession>
<dbReference type="AlphaFoldDB" id="A0A2P2R3B8"/>
<organism evidence="1">
    <name type="scientific">Rhizophora mucronata</name>
    <name type="common">Asiatic mangrove</name>
    <dbReference type="NCBI Taxonomy" id="61149"/>
    <lineage>
        <taxon>Eukaryota</taxon>
        <taxon>Viridiplantae</taxon>
        <taxon>Streptophyta</taxon>
        <taxon>Embryophyta</taxon>
        <taxon>Tracheophyta</taxon>
        <taxon>Spermatophyta</taxon>
        <taxon>Magnoliopsida</taxon>
        <taxon>eudicotyledons</taxon>
        <taxon>Gunneridae</taxon>
        <taxon>Pentapetalae</taxon>
        <taxon>rosids</taxon>
        <taxon>fabids</taxon>
        <taxon>Malpighiales</taxon>
        <taxon>Rhizophoraceae</taxon>
        <taxon>Rhizophora</taxon>
    </lineage>
</organism>
<dbReference type="EMBL" id="GGEC01093262">
    <property type="protein sequence ID" value="MBX73746.1"/>
    <property type="molecule type" value="Transcribed_RNA"/>
</dbReference>